<feature type="transmembrane region" description="Helical" evidence="1">
    <location>
        <begin position="12"/>
        <end position="33"/>
    </location>
</feature>
<reference evidence="2 3" key="1">
    <citation type="submission" date="2018-04" db="EMBL/GenBank/DDBJ databases">
        <title>Genomic Encyclopedia of Archaeal and Bacterial Type Strains, Phase II (KMG-II): from individual species to whole genera.</title>
        <authorList>
            <person name="Goeker M."/>
        </authorList>
    </citation>
    <scope>NUCLEOTIDE SEQUENCE [LARGE SCALE GENOMIC DNA]</scope>
    <source>
        <strain evidence="2 3">DSM 28823</strain>
    </source>
</reference>
<dbReference type="Proteomes" id="UP000243525">
    <property type="component" value="Unassembled WGS sequence"/>
</dbReference>
<organism evidence="2 3">
    <name type="scientific">Mangrovibacterium marinum</name>
    <dbReference type="NCBI Taxonomy" id="1639118"/>
    <lineage>
        <taxon>Bacteria</taxon>
        <taxon>Pseudomonadati</taxon>
        <taxon>Bacteroidota</taxon>
        <taxon>Bacteroidia</taxon>
        <taxon>Marinilabiliales</taxon>
        <taxon>Prolixibacteraceae</taxon>
        <taxon>Mangrovibacterium</taxon>
    </lineage>
</organism>
<dbReference type="EMBL" id="QAAD01000015">
    <property type="protein sequence ID" value="PTN07609.1"/>
    <property type="molecule type" value="Genomic_DNA"/>
</dbReference>
<protein>
    <submittedName>
        <fullName evidence="2">Uncharacterized protein</fullName>
    </submittedName>
</protein>
<dbReference type="RefSeq" id="WP_107823140.1">
    <property type="nucleotide sequence ID" value="NZ_OY782574.1"/>
</dbReference>
<keyword evidence="1" id="KW-0472">Membrane</keyword>
<dbReference type="OrthoDB" id="965642at2"/>
<name>A0A2T5BZB3_9BACT</name>
<sequence length="144" mass="16381">MKKNKTKRPIGISQIAGIIVGVAVAIFVQQFFFTTATFEETLSETASEINQTCPIMVDSETRLDSTMAMPDHCFAYNYTLVNLERDTIDAEAFARYMTPVLADHIKTSPDMKSFREHQLSLTYTYKDRNGVFITRITITPDMYS</sequence>
<dbReference type="AlphaFoldDB" id="A0A2T5BZB3"/>
<evidence type="ECO:0000313" key="3">
    <source>
        <dbReference type="Proteomes" id="UP000243525"/>
    </source>
</evidence>
<keyword evidence="3" id="KW-1185">Reference proteome</keyword>
<evidence type="ECO:0000313" key="2">
    <source>
        <dbReference type="EMBL" id="PTN07609.1"/>
    </source>
</evidence>
<accession>A0A2T5BZB3</accession>
<evidence type="ECO:0000256" key="1">
    <source>
        <dbReference type="SAM" id="Phobius"/>
    </source>
</evidence>
<keyword evidence="1" id="KW-1133">Transmembrane helix</keyword>
<proteinExistence type="predicted"/>
<gene>
    <name evidence="2" type="ORF">C8N47_11548</name>
</gene>
<keyword evidence="1" id="KW-0812">Transmembrane</keyword>
<comment type="caution">
    <text evidence="2">The sequence shown here is derived from an EMBL/GenBank/DDBJ whole genome shotgun (WGS) entry which is preliminary data.</text>
</comment>